<keyword evidence="6" id="KW-0560">Oxidoreductase</keyword>
<dbReference type="Gene3D" id="3.90.180.10">
    <property type="entry name" value="Medium-chain alcohol dehydrogenases, catalytic domain"/>
    <property type="match status" value="1"/>
</dbReference>
<dbReference type="SUPFAM" id="SSF50129">
    <property type="entry name" value="GroES-like"/>
    <property type="match status" value="1"/>
</dbReference>
<evidence type="ECO:0000256" key="4">
    <source>
        <dbReference type="ARBA" id="ARBA00022723"/>
    </source>
</evidence>
<comment type="catalytic activity">
    <reaction evidence="8">
        <text>a primary alcohol + NAD(+) = an aldehyde + NADH + H(+)</text>
        <dbReference type="Rhea" id="RHEA:10736"/>
        <dbReference type="ChEBI" id="CHEBI:15378"/>
        <dbReference type="ChEBI" id="CHEBI:15734"/>
        <dbReference type="ChEBI" id="CHEBI:17478"/>
        <dbReference type="ChEBI" id="CHEBI:57540"/>
        <dbReference type="ChEBI" id="CHEBI:57945"/>
        <dbReference type="EC" id="1.1.1.1"/>
    </reaction>
</comment>
<gene>
    <name evidence="11" type="ORF">SAMN04488085_101418</name>
</gene>
<reference evidence="11 12" key="1">
    <citation type="submission" date="2016-10" db="EMBL/GenBank/DDBJ databases">
        <authorList>
            <person name="de Groot N.N."/>
        </authorList>
    </citation>
    <scope>NUCLEOTIDE SEQUENCE [LARGE SCALE GENOMIC DNA]</scope>
    <source>
        <strain evidence="11 12">DSM 45317</strain>
    </source>
</reference>
<sequence>MRAYRYTGPHRAELTEIPVPEPGLGDVLVRVGASGACHSDLGILAAPPGAFPVPLTLGHEVAGYVESLGSGVSGWDIGEPVVVHALFGCGRCRACVLGLENRCRVVGFDGLGLTRDGGMADYVVVPETHLVRTGDLDLTQAAPLADAGLTAYHAIELCRDALRPGTHCVVIGVGGLGHMAVQILAATTGVSVIAVDVEDAALELAARLGAAHTVRSGPDAVEHIREIVGPFPDGADVVLDFVGVTPTLDTARAVVSRGGRLALVGLGQGELTFRPTPGNPVTEMPVETSAVVPFWGNHQELAEVVALARAGHVTAETQVFPLADVAEAYAKLERGEVRGRAVMVP</sequence>
<dbReference type="InterPro" id="IPR011032">
    <property type="entry name" value="GroES-like_sf"/>
</dbReference>
<proteinExistence type="inferred from homology"/>
<evidence type="ECO:0000256" key="9">
    <source>
        <dbReference type="RuleBase" id="RU361277"/>
    </source>
</evidence>
<keyword evidence="12" id="KW-1185">Reference proteome</keyword>
<organism evidence="11 12">
    <name type="scientific">Geodermatophilus ruber</name>
    <dbReference type="NCBI Taxonomy" id="504800"/>
    <lineage>
        <taxon>Bacteria</taxon>
        <taxon>Bacillati</taxon>
        <taxon>Actinomycetota</taxon>
        <taxon>Actinomycetes</taxon>
        <taxon>Geodermatophilales</taxon>
        <taxon>Geodermatophilaceae</taxon>
        <taxon>Geodermatophilus</taxon>
    </lineage>
</organism>
<evidence type="ECO:0000313" key="11">
    <source>
        <dbReference type="EMBL" id="SFK40457.1"/>
    </source>
</evidence>
<dbReference type="Proteomes" id="UP000199152">
    <property type="component" value="Unassembled WGS sequence"/>
</dbReference>
<dbReference type="Gene3D" id="3.40.50.720">
    <property type="entry name" value="NAD(P)-binding Rossmann-like Domain"/>
    <property type="match status" value="1"/>
</dbReference>
<keyword evidence="5 9" id="KW-0862">Zinc</keyword>
<evidence type="ECO:0000256" key="7">
    <source>
        <dbReference type="ARBA" id="ARBA00049164"/>
    </source>
</evidence>
<dbReference type="InterPro" id="IPR013149">
    <property type="entry name" value="ADH-like_C"/>
</dbReference>
<evidence type="ECO:0000259" key="10">
    <source>
        <dbReference type="SMART" id="SM00829"/>
    </source>
</evidence>
<comment type="cofactor">
    <cofactor evidence="1 9">
        <name>Zn(2+)</name>
        <dbReference type="ChEBI" id="CHEBI:29105"/>
    </cofactor>
</comment>
<dbReference type="PROSITE" id="PS00059">
    <property type="entry name" value="ADH_ZINC"/>
    <property type="match status" value="1"/>
</dbReference>
<dbReference type="RefSeq" id="WP_091321031.1">
    <property type="nucleotide sequence ID" value="NZ_FOSW01000001.1"/>
</dbReference>
<evidence type="ECO:0000256" key="8">
    <source>
        <dbReference type="ARBA" id="ARBA00049243"/>
    </source>
</evidence>
<dbReference type="STRING" id="504800.SAMN04488085_101418"/>
<dbReference type="InterPro" id="IPR036291">
    <property type="entry name" value="NAD(P)-bd_dom_sf"/>
</dbReference>
<dbReference type="InterPro" id="IPR020843">
    <property type="entry name" value="ER"/>
</dbReference>
<dbReference type="GO" id="GO:0004022">
    <property type="term" value="F:alcohol dehydrogenase (NAD+) activity"/>
    <property type="evidence" value="ECO:0007669"/>
    <property type="project" value="UniProtKB-EC"/>
</dbReference>
<dbReference type="EC" id="1.1.1.1" evidence="3"/>
<dbReference type="Pfam" id="PF08240">
    <property type="entry name" value="ADH_N"/>
    <property type="match status" value="1"/>
</dbReference>
<protein>
    <recommendedName>
        <fullName evidence="3">alcohol dehydrogenase</fullName>
        <ecNumber evidence="3">1.1.1.1</ecNumber>
    </recommendedName>
</protein>
<evidence type="ECO:0000256" key="6">
    <source>
        <dbReference type="ARBA" id="ARBA00023002"/>
    </source>
</evidence>
<dbReference type="InterPro" id="IPR002328">
    <property type="entry name" value="ADH_Zn_CS"/>
</dbReference>
<dbReference type="PANTHER" id="PTHR42940:SF8">
    <property type="entry name" value="VACUOLAR PROTEIN SORTING-ASSOCIATED PROTEIN 11"/>
    <property type="match status" value="1"/>
</dbReference>
<dbReference type="CDD" id="cd05284">
    <property type="entry name" value="arabinose_DH_like"/>
    <property type="match status" value="1"/>
</dbReference>
<evidence type="ECO:0000256" key="5">
    <source>
        <dbReference type="ARBA" id="ARBA00022833"/>
    </source>
</evidence>
<comment type="catalytic activity">
    <reaction evidence="7">
        <text>a secondary alcohol + NAD(+) = a ketone + NADH + H(+)</text>
        <dbReference type="Rhea" id="RHEA:10740"/>
        <dbReference type="ChEBI" id="CHEBI:15378"/>
        <dbReference type="ChEBI" id="CHEBI:17087"/>
        <dbReference type="ChEBI" id="CHEBI:35681"/>
        <dbReference type="ChEBI" id="CHEBI:57540"/>
        <dbReference type="ChEBI" id="CHEBI:57945"/>
        <dbReference type="EC" id="1.1.1.1"/>
    </reaction>
</comment>
<dbReference type="SMART" id="SM00829">
    <property type="entry name" value="PKS_ER"/>
    <property type="match status" value="1"/>
</dbReference>
<dbReference type="SUPFAM" id="SSF51735">
    <property type="entry name" value="NAD(P)-binding Rossmann-fold domains"/>
    <property type="match status" value="1"/>
</dbReference>
<dbReference type="EMBL" id="FOSW01000001">
    <property type="protein sequence ID" value="SFK40457.1"/>
    <property type="molecule type" value="Genomic_DNA"/>
</dbReference>
<dbReference type="Pfam" id="PF00107">
    <property type="entry name" value="ADH_zinc_N"/>
    <property type="match status" value="1"/>
</dbReference>
<dbReference type="InterPro" id="IPR013154">
    <property type="entry name" value="ADH-like_N"/>
</dbReference>
<evidence type="ECO:0000313" key="12">
    <source>
        <dbReference type="Proteomes" id="UP000199152"/>
    </source>
</evidence>
<dbReference type="GO" id="GO:0008270">
    <property type="term" value="F:zinc ion binding"/>
    <property type="evidence" value="ECO:0007669"/>
    <property type="project" value="InterPro"/>
</dbReference>
<evidence type="ECO:0000256" key="2">
    <source>
        <dbReference type="ARBA" id="ARBA00008072"/>
    </source>
</evidence>
<evidence type="ECO:0000256" key="1">
    <source>
        <dbReference type="ARBA" id="ARBA00001947"/>
    </source>
</evidence>
<dbReference type="AlphaFoldDB" id="A0A1I3Z8R0"/>
<dbReference type="OrthoDB" id="334894at2"/>
<name>A0A1I3Z8R0_9ACTN</name>
<keyword evidence="4 9" id="KW-0479">Metal-binding</keyword>
<accession>A0A1I3Z8R0</accession>
<dbReference type="InParanoid" id="A0A1I3Z8R0"/>
<feature type="domain" description="Enoyl reductase (ER)" evidence="10">
    <location>
        <begin position="8"/>
        <end position="343"/>
    </location>
</feature>
<dbReference type="PANTHER" id="PTHR42940">
    <property type="entry name" value="ALCOHOL DEHYDROGENASE 1-RELATED"/>
    <property type="match status" value="1"/>
</dbReference>
<comment type="similarity">
    <text evidence="2 9">Belongs to the zinc-containing alcohol dehydrogenase family.</text>
</comment>
<evidence type="ECO:0000256" key="3">
    <source>
        <dbReference type="ARBA" id="ARBA00013190"/>
    </source>
</evidence>